<keyword evidence="3" id="KW-1133">Transmembrane helix</keyword>
<dbReference type="SMART" id="SM00634">
    <property type="entry name" value="BID_1"/>
    <property type="match status" value="1"/>
</dbReference>
<comment type="caution">
    <text evidence="5">The sequence shown here is derived from an EMBL/GenBank/DDBJ whole genome shotgun (WGS) entry which is preliminary data.</text>
</comment>
<dbReference type="InterPro" id="IPR008964">
    <property type="entry name" value="Invasin/intimin_cell_adhesion"/>
</dbReference>
<dbReference type="Pfam" id="PF24547">
    <property type="entry name" value="DUF7601"/>
    <property type="match status" value="3"/>
</dbReference>
<dbReference type="SUPFAM" id="SSF49478">
    <property type="entry name" value="Cna protein B-type domain"/>
    <property type="match status" value="1"/>
</dbReference>
<feature type="region of interest" description="Disordered" evidence="2">
    <location>
        <begin position="1958"/>
        <end position="2134"/>
    </location>
</feature>
<evidence type="ECO:0000256" key="2">
    <source>
        <dbReference type="SAM" id="MobiDB-lite"/>
    </source>
</evidence>
<dbReference type="Gene3D" id="2.60.40.10">
    <property type="entry name" value="Immunoglobulins"/>
    <property type="match status" value="2"/>
</dbReference>
<dbReference type="Gene3D" id="2.60.40.1140">
    <property type="entry name" value="Collagen-binding surface protein Cna, B-type domain"/>
    <property type="match status" value="3"/>
</dbReference>
<dbReference type="SUPFAM" id="SSF49464">
    <property type="entry name" value="Carboxypeptidase regulatory domain-like"/>
    <property type="match status" value="1"/>
</dbReference>
<evidence type="ECO:0000313" key="6">
    <source>
        <dbReference type="Proteomes" id="UP001575622"/>
    </source>
</evidence>
<dbReference type="InterPro" id="IPR041033">
    <property type="entry name" value="SpaA_PFL_dom_1"/>
</dbReference>
<dbReference type="EMBL" id="JBHDLN010000005">
    <property type="protein sequence ID" value="MFB0843173.1"/>
    <property type="molecule type" value="Genomic_DNA"/>
</dbReference>
<protein>
    <submittedName>
        <fullName evidence="5">Carboxypeptidase regulatory-like domain-containing protein</fullName>
    </submittedName>
</protein>
<dbReference type="PROSITE" id="PS51127">
    <property type="entry name" value="BIG1"/>
    <property type="match status" value="1"/>
</dbReference>
<sequence length="2165" mass="230805">MPAALNRSSGTPQDFYDVMGRWDQAIARVYSLVRYIGQMILLSPKFSGIWGVEEIFVLKRKRSVGKAVLSFCLAVLLVWQTLMFSAAAYAASEGGSLSADEPSSVTGAVYDAPDEPLPVTKAVYAKPVNFAAIQAVPADKTAVLMGANSPFPLEVLQDGNVLKRGDAIHGRKPFSLRSSDIKVPVKGDAADPNTVDGSTVILYGDWVMLDKATYFPEVILPTATMTLKERSGYTIGTAYFSEAGIKVVFNGEERFFNGQGRNITFGFESTAKADVSGIDYGHQKPIGIFGASYMLENPNVTPTYSINLKSNSNASENNWIYTAHLTEGTIEWQVEIAAKDMFDPTIPQPLDGQKFYNALDPIQVGTYVEGSLKVNGSTTTPDGGTANALAYTFPVGFGDKATVTFKTWIPKAKYYREYNSGSSGYETVANTAELRNASDSKLLSSNSWRVAFKPDWIQKSGTLDKRSSSADPRTITWTIDVNKNYSKQGLKNFTITDALPAGLTWRSAAWQSWDSAKKDWSATATPITPDANNVYSFGEVNGPIRLVIVSEVTGNTTGFTNTATTQWKLDVNTVQDNDQAIVKDAAAVTIGAHTLTKTTSTGDTLGLGILPWKVTLTPQEALPDGAVYDLLVYGDASSIDFAKVTASPEIDAGILNQLKGNNGARYFQRFQSGSFQSSDGLTHQVYTLSQDGKPVADLLRVTGYNSDAPASFTFNSLMTQWQHFAGNGSTTHYNQAFLFEGTQRTRDSGLPSHQVNSGMLAKEMLYASKPAGTSVSPGNVNHYIRNDASEAHTLAAYDQVTKTVTFRLSVNMNGLKTEEMAKDGGNHVASAIKLVDTLPEGWEFVPYSEGQAFAIYKGTRADYGTTVSATTLISDPSDLVSFSAAGNIGTFSFTKLESPYVVLVKARPTEATLRQYFETGAAKHEMTNNAEMKITWGGEPSTVAATRKVIVPMQSLGKSVKKPNPGVLEWTVNYTPPFEVKDGVYLQDTLGQGLALRKDESGKLSLRRPDMAVYRAKLTPSGELSRDGDALNLYDPNSEIKVETVTEGGATRLIFRIANPNQLYQIVYQTEVTEVPSGGKVGNEIKLMGDDTLKNIGAKSEHAVDNSDVGGSADTQGKLDLVKVDPKGKPLGGVIFTLYEPDGKTEVTSGTTGSDGKLSLFAKAGLYVLKQTYIDPITYLPTTTVYQVRVASTPWNPIWVDGVEVTSAKPLVVPTPVWETGHLKLVTAIEGKAADPNKEFEYTITFSNGKSYAYSGAISGTVPSGGTVKLKGGQAIIIKDIPDGITYTIVQKGYTDEGYATNPADLKRTGSIVANETVEAKFVNGKYLPGKLTIGQTVAGNGADKNKAFEFTVTFEGAGAGKTYTYTTSGGTTGTIGSGGKISLKHGETAVIDGIPKDTTYTVKETDYTADGYTTTWPGWQTNGTIAEEGDHKEKVVNTRMVYGGLLIGQTVEGSGADKNKEFEFTVQFPDAAAGDPYAYTKSDGTTGTIGSGETITLKHGQTVAIEGIPSGVRYIVTETDYSGEGYTTDPVTRMHSGTIIEKQIAEARFVNAKHLSGKLTLTADPAVVPGNGTTPSQLTATLTDYEGKPVANQDVVFILPDQSEVTAKTDAQGKAVIPYTPPKLGATTPEDHHITAKVNSLTEGKLTATTTVTAVPAAIIGVLRDNTTGEVIPNATVVITNEANGEKHTITTDAAGAYFLPVAYGGDYTISFTKKIKMNGVDESITFTQKAEVDSNVKGGELVPAHITAVGVVLLKQPKGQSSLLNSTLAGKARIYLRDASGKYIVDQNGAPKAFSLQPNGAFAVNGLSAEHYKMEVRYEVEPGRELTLIRDARLDVKANGELNISQQLVDPYGIVTDATTGATIEGAEVTLYYADTPKNKANGTVAGTKVTLPMIPGFAPNDNASPSQNSDANGAYAYMVFPNTDYYLVVTKAGYETYTSPIISVGSDIVRHDVQLKPVSSGGDGGGTEPGNPGPSPVKPEPGEGNSGTGSDDDESDNVDNRPANGNNGSGNGNKEPGNVDNGTREGNKGPGNVDNGTRDGNKEPVNADNGTRDGNKEPGNVDNGTREGNKEPGNVDNGTREGNKGPGNVDNGTREGNKGPGNVDNGTREGNKGPGNVDNELDDVPKTGDSSASPIFYMALALMSLITIGLCLLDRKKKKHIQ</sequence>
<accession>A0ABV4UZD3</accession>
<dbReference type="RefSeq" id="WP_373951627.1">
    <property type="nucleotide sequence ID" value="NZ_JBHDLN010000005.1"/>
</dbReference>
<gene>
    <name evidence="5" type="ORF">ACEU3E_13420</name>
</gene>
<evidence type="ECO:0000313" key="5">
    <source>
        <dbReference type="EMBL" id="MFB0843173.1"/>
    </source>
</evidence>
<dbReference type="InterPro" id="IPR055382">
    <property type="entry name" value="DUF7601"/>
</dbReference>
<keyword evidence="3" id="KW-0472">Membrane</keyword>
<organism evidence="5 6">
    <name type="scientific">Paenibacillus oleatilyticus</name>
    <dbReference type="NCBI Taxonomy" id="2594886"/>
    <lineage>
        <taxon>Bacteria</taxon>
        <taxon>Bacillati</taxon>
        <taxon>Bacillota</taxon>
        <taxon>Bacilli</taxon>
        <taxon>Bacillales</taxon>
        <taxon>Paenibacillaceae</taxon>
        <taxon>Paenibacillus</taxon>
    </lineage>
</organism>
<feature type="domain" description="Big-1" evidence="4">
    <location>
        <begin position="1559"/>
        <end position="1656"/>
    </location>
</feature>
<comment type="similarity">
    <text evidence="1">Belongs to the intimin/invasin family.</text>
</comment>
<dbReference type="Gene3D" id="2.60.40.1120">
    <property type="entry name" value="Carboxypeptidase-like, regulatory domain"/>
    <property type="match status" value="2"/>
</dbReference>
<evidence type="ECO:0000259" key="4">
    <source>
        <dbReference type="PROSITE" id="PS51127"/>
    </source>
</evidence>
<proteinExistence type="inferred from homology"/>
<evidence type="ECO:0000256" key="1">
    <source>
        <dbReference type="ARBA" id="ARBA00010116"/>
    </source>
</evidence>
<dbReference type="Pfam" id="PF17802">
    <property type="entry name" value="SpaA"/>
    <property type="match status" value="1"/>
</dbReference>
<keyword evidence="6" id="KW-1185">Reference proteome</keyword>
<dbReference type="InterPro" id="IPR008969">
    <property type="entry name" value="CarboxyPept-like_regulatory"/>
</dbReference>
<dbReference type="Pfam" id="PF13620">
    <property type="entry name" value="CarboxypepD_reg"/>
    <property type="match status" value="1"/>
</dbReference>
<keyword evidence="3" id="KW-0812">Transmembrane</keyword>
<dbReference type="Gene3D" id="2.60.40.740">
    <property type="match status" value="1"/>
</dbReference>
<dbReference type="InterPro" id="IPR013783">
    <property type="entry name" value="Ig-like_fold"/>
</dbReference>
<dbReference type="InterPro" id="IPR003344">
    <property type="entry name" value="Big_1_dom"/>
</dbReference>
<dbReference type="Pfam" id="PF02369">
    <property type="entry name" value="Big_1"/>
    <property type="match status" value="1"/>
</dbReference>
<dbReference type="Proteomes" id="UP001575622">
    <property type="component" value="Unassembled WGS sequence"/>
</dbReference>
<feature type="transmembrane region" description="Helical" evidence="3">
    <location>
        <begin position="2138"/>
        <end position="2156"/>
    </location>
</feature>
<reference evidence="5 6" key="1">
    <citation type="submission" date="2024-09" db="EMBL/GenBank/DDBJ databases">
        <authorList>
            <person name="Makale K.P.P."/>
            <person name="Makhzoum A."/>
            <person name="Rantong G."/>
            <person name="Rahube T.O."/>
        </authorList>
    </citation>
    <scope>NUCLEOTIDE SEQUENCE [LARGE SCALE GENOMIC DNA]</scope>
    <source>
        <strain evidence="5 6">KM_D13</strain>
    </source>
</reference>
<evidence type="ECO:0000256" key="3">
    <source>
        <dbReference type="SAM" id="Phobius"/>
    </source>
</evidence>
<dbReference type="SUPFAM" id="SSF49373">
    <property type="entry name" value="Invasin/intimin cell-adhesion fragments"/>
    <property type="match status" value="1"/>
</dbReference>
<feature type="transmembrane region" description="Helical" evidence="3">
    <location>
        <begin position="68"/>
        <end position="91"/>
    </location>
</feature>
<name>A0ABV4UZD3_9BACL</name>